<dbReference type="PROSITE" id="PS50280">
    <property type="entry name" value="SET"/>
    <property type="match status" value="1"/>
</dbReference>
<keyword evidence="2 6" id="KW-0808">Transferase</keyword>
<evidence type="ECO:0000256" key="1">
    <source>
        <dbReference type="ARBA" id="ARBA00022603"/>
    </source>
</evidence>
<feature type="domain" description="Post-SET" evidence="5">
    <location>
        <begin position="417"/>
        <end position="433"/>
    </location>
</feature>
<accession>A0A422Q002</accession>
<dbReference type="InterPro" id="IPR046341">
    <property type="entry name" value="SET_dom_sf"/>
</dbReference>
<dbReference type="SUPFAM" id="SSF56059">
    <property type="entry name" value="Glutathione synthetase ATP-binding domain-like"/>
    <property type="match status" value="1"/>
</dbReference>
<dbReference type="EMBL" id="MKKU01000125">
    <property type="protein sequence ID" value="RNF23027.1"/>
    <property type="molecule type" value="Genomic_DNA"/>
</dbReference>
<dbReference type="PANTHER" id="PTHR12350:SF19">
    <property type="entry name" value="SET DOMAIN-CONTAINING PROTEIN"/>
    <property type="match status" value="1"/>
</dbReference>
<dbReference type="InterPro" id="IPR001214">
    <property type="entry name" value="SET_dom"/>
</dbReference>
<name>A0A422Q002_9TRYP</name>
<gene>
    <name evidence="6" type="ORF">Tco025E_02938</name>
</gene>
<proteinExistence type="predicted"/>
<reference evidence="6 7" key="1">
    <citation type="journal article" date="2018" name="BMC Genomics">
        <title>Genomic comparison of Trypanosoma conorhini and Trypanosoma rangeli to Trypanosoma cruzi strains of high and low virulence.</title>
        <authorList>
            <person name="Bradwell K.R."/>
            <person name="Koparde V.N."/>
            <person name="Matveyev A.V."/>
            <person name="Serrano M.G."/>
            <person name="Alves J.M."/>
            <person name="Parikh H."/>
            <person name="Huang B."/>
            <person name="Lee V."/>
            <person name="Espinosa-Alvarez O."/>
            <person name="Ortiz P.A."/>
            <person name="Costa-Martins A.G."/>
            <person name="Teixeira M.M."/>
            <person name="Buck G.A."/>
        </authorList>
    </citation>
    <scope>NUCLEOTIDE SEQUENCE [LARGE SCALE GENOMIC DNA]</scope>
    <source>
        <strain evidence="6 7">025E</strain>
    </source>
</reference>
<evidence type="ECO:0000256" key="3">
    <source>
        <dbReference type="ARBA" id="ARBA00022691"/>
    </source>
</evidence>
<dbReference type="RefSeq" id="XP_029230026.1">
    <property type="nucleotide sequence ID" value="XM_029369861.1"/>
</dbReference>
<evidence type="ECO:0000259" key="4">
    <source>
        <dbReference type="PROSITE" id="PS50280"/>
    </source>
</evidence>
<dbReference type="GO" id="GO:0032259">
    <property type="term" value="P:methylation"/>
    <property type="evidence" value="ECO:0007669"/>
    <property type="project" value="UniProtKB-KW"/>
</dbReference>
<dbReference type="GO" id="GO:0008168">
    <property type="term" value="F:methyltransferase activity"/>
    <property type="evidence" value="ECO:0007669"/>
    <property type="project" value="UniProtKB-KW"/>
</dbReference>
<comment type="caution">
    <text evidence="6">The sequence shown here is derived from an EMBL/GenBank/DDBJ whole genome shotgun (WGS) entry which is preliminary data.</text>
</comment>
<keyword evidence="3" id="KW-0949">S-adenosyl-L-methionine</keyword>
<dbReference type="CDD" id="cd20071">
    <property type="entry name" value="SET_SMYD"/>
    <property type="match status" value="1"/>
</dbReference>
<dbReference type="InterPro" id="IPR053201">
    <property type="entry name" value="Flavunoidine_N-MTase"/>
</dbReference>
<evidence type="ECO:0000259" key="5">
    <source>
        <dbReference type="PROSITE" id="PS50868"/>
    </source>
</evidence>
<dbReference type="GeneID" id="40316549"/>
<evidence type="ECO:0000256" key="2">
    <source>
        <dbReference type="ARBA" id="ARBA00022679"/>
    </source>
</evidence>
<dbReference type="AlphaFoldDB" id="A0A422Q002"/>
<dbReference type="InterPro" id="IPR003616">
    <property type="entry name" value="Post-SET_dom"/>
</dbReference>
<evidence type="ECO:0000313" key="6">
    <source>
        <dbReference type="EMBL" id="RNF23027.1"/>
    </source>
</evidence>
<evidence type="ECO:0000313" key="7">
    <source>
        <dbReference type="Proteomes" id="UP000284403"/>
    </source>
</evidence>
<dbReference type="EC" id="2.1.1.-" evidence="6"/>
<dbReference type="Gene3D" id="2.170.270.10">
    <property type="entry name" value="SET domain"/>
    <property type="match status" value="1"/>
</dbReference>
<dbReference type="Pfam" id="PF00856">
    <property type="entry name" value="SET"/>
    <property type="match status" value="1"/>
</dbReference>
<sequence length="459" mass="51444">MAAIMSKGDVVAIFCDAPQEHELATRLKQLATFPFRIFPVLNGPSMYSAVRAFCASRNSYRCALNLCTGSTEDEDRASQALLASVLDHLGVAYAGCRHMTLKQPLEVLFMMCFYAGLPLPPFSVVTSENDIEHLSLRLPVKVKTGSPLQRVFQSVVTDLPTLQRVLREVLQCHDKVLVWEVNATKSRELQTLVSGSGCVAITQEGHKNDLWLQQCTPSIQSYATSFAKFVINKYGFAKLCFNQSPYSDQLLLEDVELGCSLVDLDTELLMAAAEEGLLEECVREGEQGCKRPVMEVRYGGNNGGYLLCATKDIKRGELVFEDEGRSFAIVTRPFVEKHWGEEEKVTFSEYAWPLDVDGHVYAIWENDPSSWRPINHSCNPNCIFGEEHSLNVIASRDIKKDEELTIDYSTFCDYTMKPFPCSCASECCRGMIVPDEAALRKYGTNTWHRRPPLPPSKTD</sequence>
<protein>
    <submittedName>
        <fullName evidence="6">Putative SET domain protein</fullName>
        <ecNumber evidence="6">2.1.1.-</ecNumber>
    </submittedName>
</protein>
<dbReference type="SUPFAM" id="SSF82199">
    <property type="entry name" value="SET domain"/>
    <property type="match status" value="1"/>
</dbReference>
<dbReference type="PANTHER" id="PTHR12350">
    <property type="entry name" value="HISTONE-LYSINE N-METHYLTRANSFERASE-RELATED"/>
    <property type="match status" value="1"/>
</dbReference>
<feature type="domain" description="SET" evidence="4">
    <location>
        <begin position="292"/>
        <end position="409"/>
    </location>
</feature>
<organism evidence="6 7">
    <name type="scientific">Trypanosoma conorhini</name>
    <dbReference type="NCBI Taxonomy" id="83891"/>
    <lineage>
        <taxon>Eukaryota</taxon>
        <taxon>Discoba</taxon>
        <taxon>Euglenozoa</taxon>
        <taxon>Kinetoplastea</taxon>
        <taxon>Metakinetoplastina</taxon>
        <taxon>Trypanosomatida</taxon>
        <taxon>Trypanosomatidae</taxon>
        <taxon>Trypanosoma</taxon>
    </lineage>
</organism>
<dbReference type="Proteomes" id="UP000284403">
    <property type="component" value="Unassembled WGS sequence"/>
</dbReference>
<keyword evidence="7" id="KW-1185">Reference proteome</keyword>
<keyword evidence="1 6" id="KW-0489">Methyltransferase</keyword>
<dbReference type="PROSITE" id="PS50868">
    <property type="entry name" value="POST_SET"/>
    <property type="match status" value="1"/>
</dbReference>
<dbReference type="OrthoDB" id="5792673at2759"/>